<dbReference type="EMBL" id="BMAU01021367">
    <property type="protein sequence ID" value="GFY23833.1"/>
    <property type="molecule type" value="Genomic_DNA"/>
</dbReference>
<name>A0A8X6VWM8_TRICX</name>
<organism evidence="1 2">
    <name type="scientific">Trichonephila clavipes</name>
    <name type="common">Golden silk orbweaver</name>
    <name type="synonym">Nephila clavipes</name>
    <dbReference type="NCBI Taxonomy" id="2585209"/>
    <lineage>
        <taxon>Eukaryota</taxon>
        <taxon>Metazoa</taxon>
        <taxon>Ecdysozoa</taxon>
        <taxon>Arthropoda</taxon>
        <taxon>Chelicerata</taxon>
        <taxon>Arachnida</taxon>
        <taxon>Araneae</taxon>
        <taxon>Araneomorphae</taxon>
        <taxon>Entelegynae</taxon>
        <taxon>Araneoidea</taxon>
        <taxon>Nephilidae</taxon>
        <taxon>Trichonephila</taxon>
    </lineage>
</organism>
<proteinExistence type="predicted"/>
<evidence type="ECO:0000313" key="2">
    <source>
        <dbReference type="Proteomes" id="UP000887159"/>
    </source>
</evidence>
<keyword evidence="2" id="KW-1185">Reference proteome</keyword>
<accession>A0A8X6VWM8</accession>
<protein>
    <submittedName>
        <fullName evidence="1">Uncharacterized protein</fullName>
    </submittedName>
</protein>
<reference evidence="1" key="1">
    <citation type="submission" date="2020-08" db="EMBL/GenBank/DDBJ databases">
        <title>Multicomponent nature underlies the extraordinary mechanical properties of spider dragline silk.</title>
        <authorList>
            <person name="Kono N."/>
            <person name="Nakamura H."/>
            <person name="Mori M."/>
            <person name="Yoshida Y."/>
            <person name="Ohtoshi R."/>
            <person name="Malay A.D."/>
            <person name="Moran D.A.P."/>
            <person name="Tomita M."/>
            <person name="Numata K."/>
            <person name="Arakawa K."/>
        </authorList>
    </citation>
    <scope>NUCLEOTIDE SEQUENCE</scope>
</reference>
<evidence type="ECO:0000313" key="1">
    <source>
        <dbReference type="EMBL" id="GFY23833.1"/>
    </source>
</evidence>
<comment type="caution">
    <text evidence="1">The sequence shown here is derived from an EMBL/GenBank/DDBJ whole genome shotgun (WGS) entry which is preliminary data.</text>
</comment>
<dbReference type="Proteomes" id="UP000887159">
    <property type="component" value="Unassembled WGS sequence"/>
</dbReference>
<gene>
    <name evidence="1" type="primary">NCL1_39097</name>
    <name evidence="1" type="ORF">TNCV_3536271</name>
</gene>
<dbReference type="AlphaFoldDB" id="A0A8X6VWM8"/>
<sequence length="228" mass="26525">MKSFHFENNVPCPSKLQPTVRQRITNGILNQVMIEIYKSSPNYYYIYVPNITFPSFVDNHILPCPVGTRLKFHGYASDRFADVEFLRTETGFLYIQNIFPYFNRGEVVTPDALRAFILRGFKNFPSLKMKYNTTMVSIRARGQFFWNHPGIVPGGWKLDVYLQLKPLRHAPSRGKRIVTSLNELWEKCQNNLADGGGYVYCKLKISPRQQALLKKFYIPITSKQYHVT</sequence>